<organism evidence="2 3">
    <name type="scientific">Sphingomonas faeni</name>
    <dbReference type="NCBI Taxonomy" id="185950"/>
    <lineage>
        <taxon>Bacteria</taxon>
        <taxon>Pseudomonadati</taxon>
        <taxon>Pseudomonadota</taxon>
        <taxon>Alphaproteobacteria</taxon>
        <taxon>Sphingomonadales</taxon>
        <taxon>Sphingomonadaceae</taxon>
        <taxon>Sphingomonas</taxon>
    </lineage>
</organism>
<feature type="transmembrane region" description="Helical" evidence="1">
    <location>
        <begin position="147"/>
        <end position="167"/>
    </location>
</feature>
<evidence type="ECO:0000313" key="3">
    <source>
        <dbReference type="Proteomes" id="UP000244013"/>
    </source>
</evidence>
<dbReference type="OrthoDB" id="9791166at2"/>
<dbReference type="EMBL" id="QAYE01000002">
    <property type="protein sequence ID" value="PTW48155.1"/>
    <property type="molecule type" value="Genomic_DNA"/>
</dbReference>
<proteinExistence type="predicted"/>
<name>A0A2T5U9G8_9SPHN</name>
<dbReference type="Proteomes" id="UP000244013">
    <property type="component" value="Unassembled WGS sequence"/>
</dbReference>
<feature type="transmembrane region" description="Helical" evidence="1">
    <location>
        <begin position="382"/>
        <end position="403"/>
    </location>
</feature>
<reference evidence="2 3" key="1">
    <citation type="submission" date="2018-04" db="EMBL/GenBank/DDBJ databases">
        <title>Genomic Encyclopedia of Type Strains, Phase III (KMG-III): the genomes of soil and plant-associated and newly described type strains.</title>
        <authorList>
            <person name="Whitman W."/>
        </authorList>
    </citation>
    <scope>NUCLEOTIDE SEQUENCE [LARGE SCALE GENOMIC DNA]</scope>
    <source>
        <strain evidence="2 3">MA-olki</strain>
    </source>
</reference>
<dbReference type="RefSeq" id="WP_107953177.1">
    <property type="nucleotide sequence ID" value="NZ_QAYE01000002.1"/>
</dbReference>
<dbReference type="Pfam" id="PF03929">
    <property type="entry name" value="PepSY_TM"/>
    <property type="match status" value="1"/>
</dbReference>
<sequence>MAFTGSVDPKAYRALWRWHFYAGLIVAPFLLILAVTGSIYLFNDEIDDALYPAQRFVAVHATQVPPSRMIDAALKAHPGAATRIDLPGAPNRSAVVFVTPDHGEPLRVAVDPGTGRVLGSTIYTRTLVGFADEMHGSLTLGTVGDRIVELAACWALVLIVTGMYLWWPRGRGGLGGILYPRLGARGRLFWRDLHAVIGVWSVAFIAFLLLTGLPWAGIQGDLLNRGTAALGIGYPASNRTHNAPKSVPMKTALGEAPWTMELAPMPTSTASSEHAGHAGHEMTMAVRDDAAVAGIDRIATSVTRDHHVAGAYRLFLPSGATGVYTAYTYPDQPQGQRTLYFDRWTGGLIREVGYPDYGWATKAIELGVQLHMGNYFGLANQLVMLTTCIAIVLLVISGVVMWWKRRPTGRLAAPARVSPTRIKGAVAILIVAGVVFPILGVSVVVIFLIDRLVLLAGVRR</sequence>
<protein>
    <submittedName>
        <fullName evidence="2">Putative iron-regulated membrane protein</fullName>
    </submittedName>
</protein>
<evidence type="ECO:0000313" key="2">
    <source>
        <dbReference type="EMBL" id="PTW48155.1"/>
    </source>
</evidence>
<feature type="transmembrane region" description="Helical" evidence="1">
    <location>
        <begin position="20"/>
        <end position="42"/>
    </location>
</feature>
<gene>
    <name evidence="2" type="ORF">C8J25_102244</name>
</gene>
<dbReference type="PANTHER" id="PTHR34219:SF1">
    <property type="entry name" value="PEPSY DOMAIN-CONTAINING PROTEIN"/>
    <property type="match status" value="1"/>
</dbReference>
<dbReference type="GeneID" id="91005277"/>
<keyword evidence="1" id="KW-0812">Transmembrane</keyword>
<keyword evidence="1" id="KW-0472">Membrane</keyword>
<evidence type="ECO:0000256" key="1">
    <source>
        <dbReference type="SAM" id="Phobius"/>
    </source>
</evidence>
<dbReference type="AlphaFoldDB" id="A0A2T5U9G8"/>
<dbReference type="PANTHER" id="PTHR34219">
    <property type="entry name" value="IRON-REGULATED INNER MEMBRANE PROTEIN-RELATED"/>
    <property type="match status" value="1"/>
</dbReference>
<dbReference type="InterPro" id="IPR005625">
    <property type="entry name" value="PepSY-ass_TM"/>
</dbReference>
<feature type="transmembrane region" description="Helical" evidence="1">
    <location>
        <begin position="188"/>
        <end position="210"/>
    </location>
</feature>
<accession>A0A2T5U9G8</accession>
<feature type="transmembrane region" description="Helical" evidence="1">
    <location>
        <begin position="424"/>
        <end position="449"/>
    </location>
</feature>
<keyword evidence="1" id="KW-1133">Transmembrane helix</keyword>
<comment type="caution">
    <text evidence="2">The sequence shown here is derived from an EMBL/GenBank/DDBJ whole genome shotgun (WGS) entry which is preliminary data.</text>
</comment>